<feature type="chain" id="PRO_5020584734" description="TonB-dependent receptor" evidence="4">
    <location>
        <begin position="22"/>
        <end position="582"/>
    </location>
</feature>
<evidence type="ECO:0000256" key="2">
    <source>
        <dbReference type="ARBA" id="ARBA00023136"/>
    </source>
</evidence>
<name>A0A4P7W234_9BACT</name>
<evidence type="ECO:0000256" key="4">
    <source>
        <dbReference type="SAM" id="SignalP"/>
    </source>
</evidence>
<comment type="subcellular location">
    <subcellularLocation>
        <location evidence="1">Cell outer membrane</location>
    </subcellularLocation>
</comment>
<feature type="signal peptide" evidence="4">
    <location>
        <begin position="1"/>
        <end position="21"/>
    </location>
</feature>
<protein>
    <recommendedName>
        <fullName evidence="7">TonB-dependent receptor</fullName>
    </recommendedName>
</protein>
<evidence type="ECO:0000256" key="1">
    <source>
        <dbReference type="ARBA" id="ARBA00004442"/>
    </source>
</evidence>
<dbReference type="Proteomes" id="UP000297149">
    <property type="component" value="Chromosome"/>
</dbReference>
<dbReference type="AlphaFoldDB" id="A0A4P7W234"/>
<evidence type="ECO:0000313" key="5">
    <source>
        <dbReference type="EMBL" id="QCD41973.1"/>
    </source>
</evidence>
<evidence type="ECO:0000256" key="3">
    <source>
        <dbReference type="ARBA" id="ARBA00023237"/>
    </source>
</evidence>
<dbReference type="Gene3D" id="2.40.170.20">
    <property type="entry name" value="TonB-dependent receptor, beta-barrel domain"/>
    <property type="match status" value="1"/>
</dbReference>
<dbReference type="SUPFAM" id="SSF56935">
    <property type="entry name" value="Porins"/>
    <property type="match status" value="1"/>
</dbReference>
<dbReference type="GO" id="GO:0009279">
    <property type="term" value="C:cell outer membrane"/>
    <property type="evidence" value="ECO:0007669"/>
    <property type="project" value="UniProtKB-SubCell"/>
</dbReference>
<sequence>MNKKFACLALGLTIISAGASAQGLHKEINVDQKIDPIKRDASRINILPSLQLPALSNSQLPFSDRVVTSRLSDSSPTLAPLAFGDKLSISPYRGYVSLGLGAPKFIADFSAGYRIIDSERSHLNIWSQYCGDIYSSTNLDGNSNTTWNDHSATIGLDLHQKIRQNAALTAGLNYEFGHHTVPYLGSDHFGQNTSRVNADMAFSSKNSGLDFDAAIRYRHFGFYHLSDIESLRQDFESKVTRKTVRQNLFGATLGASLPFSESSALNLDIDADFLCTGLHDRPTYPYSSIQNLAISDSETTGIFAITPYYSLQSSTVSATIGAKLNISTGNDKTFHVAPEVAFAWTPSQVFGFEAKLKGGSYINPVSELYDVSPYLSPYMAYRPSHIPYALDARMSVGPFFGAYLEIFGGYAKASNWLMPVYSESYPGYGIFENTTLTAWHAGAAIGYDYRDVFSVRASYETAPNDYDHSLYEWRDRARHVFNAQLGVRPFKPLSVTLGWEFRAGRRVYGFVPSNPDGLFDIYLPEAASLGCVSDLSLGATYTFTERFSVFARGGNLLNRRYRYIGMRTSQGINGMIGASLKF</sequence>
<keyword evidence="6" id="KW-1185">Reference proteome</keyword>
<evidence type="ECO:0000313" key="6">
    <source>
        <dbReference type="Proteomes" id="UP000297149"/>
    </source>
</evidence>
<accession>A0A4P7W234</accession>
<dbReference type="KEGG" id="ddb:E7747_06570"/>
<proteinExistence type="predicted"/>
<keyword evidence="2" id="KW-0472">Membrane</keyword>
<keyword evidence="3" id="KW-0998">Cell outer membrane</keyword>
<dbReference type="EMBL" id="CP039396">
    <property type="protein sequence ID" value="QCD41973.1"/>
    <property type="molecule type" value="Genomic_DNA"/>
</dbReference>
<gene>
    <name evidence="5" type="ORF">E7747_06570</name>
</gene>
<reference evidence="6" key="1">
    <citation type="submission" date="2019-02" db="EMBL/GenBank/DDBJ databases">
        <title>Isolation and identification of novel species under the genus Muribaculum.</title>
        <authorList>
            <person name="Miyake S."/>
            <person name="Ding Y."/>
            <person name="Low A."/>
            <person name="Soh M."/>
            <person name="Seedorf H."/>
        </authorList>
    </citation>
    <scope>NUCLEOTIDE SEQUENCE [LARGE SCALE GENOMIC DNA]</scope>
    <source>
        <strain evidence="6">H5</strain>
    </source>
</reference>
<dbReference type="InterPro" id="IPR036942">
    <property type="entry name" value="Beta-barrel_TonB_sf"/>
</dbReference>
<dbReference type="RefSeq" id="WP_136414878.1">
    <property type="nucleotide sequence ID" value="NZ_CAXHQF010000023.1"/>
</dbReference>
<evidence type="ECO:0008006" key="7">
    <source>
        <dbReference type="Google" id="ProtNLM"/>
    </source>
</evidence>
<keyword evidence="4" id="KW-0732">Signal</keyword>
<organism evidence="5 6">
    <name type="scientific">Duncaniella dubosii</name>
    <dbReference type="NCBI Taxonomy" id="2518971"/>
    <lineage>
        <taxon>Bacteria</taxon>
        <taxon>Pseudomonadati</taxon>
        <taxon>Bacteroidota</taxon>
        <taxon>Bacteroidia</taxon>
        <taxon>Bacteroidales</taxon>
        <taxon>Muribaculaceae</taxon>
        <taxon>Duncaniella</taxon>
    </lineage>
</organism>